<proteinExistence type="predicted"/>
<dbReference type="RefSeq" id="WP_062249295.1">
    <property type="nucleotide sequence ID" value="NZ_MRCA01000001.1"/>
</dbReference>
<dbReference type="Proteomes" id="UP000186391">
    <property type="component" value="Unassembled WGS sequence"/>
</dbReference>
<dbReference type="NCBIfam" id="TIGR01784">
    <property type="entry name" value="T_den_put_tspse"/>
    <property type="match status" value="1"/>
</dbReference>
<accession>A0A1U7H4V4</accession>
<dbReference type="InterPro" id="IPR010106">
    <property type="entry name" value="RpnA"/>
</dbReference>
<evidence type="ECO:0000313" key="2">
    <source>
        <dbReference type="Proteomes" id="UP000186391"/>
    </source>
</evidence>
<reference evidence="1 2" key="1">
    <citation type="submission" date="2016-11" db="EMBL/GenBank/DDBJ databases">
        <title>Draft Genome Sequences of Nine Cyanobacterial Strains from Diverse Habitats.</title>
        <authorList>
            <person name="Zhu T."/>
            <person name="Hou S."/>
            <person name="Lu X."/>
            <person name="Hess W.R."/>
        </authorList>
    </citation>
    <scope>NUCLEOTIDE SEQUENCE [LARGE SCALE GENOMIC DNA]</scope>
    <source>
        <strain evidence="1 2">NIES-592</strain>
    </source>
</reference>
<sequence length="264" mass="30381">MFDNLCKFLAETFSSDFASWLLGEPVTLTELSPSELSLEPIRADALILLQSDQVVLHLEFQTQPKTEIPFRMADYRLRVYRRFPNKRMNQVVIYLQKTTSDLVQQNTFTLERTHHEFDIIRLWEQPTSVFLQYPGLLPFAVLSETNDRTETLRQVAQIISNIKDQRTQSNIAASTFILAGLVLNKDTIQQLLRKELMQESVTYQALIDEGRAEGRAEGIQEGIRWVAVNLLKEGMSREMVSKLTGLSVEQLQQLEISETDESQQ</sequence>
<evidence type="ECO:0000313" key="1">
    <source>
        <dbReference type="EMBL" id="OKH16330.1"/>
    </source>
</evidence>
<keyword evidence="2" id="KW-1185">Reference proteome</keyword>
<dbReference type="AlphaFoldDB" id="A0A1U7H4V4"/>
<dbReference type="EMBL" id="MRCA01000001">
    <property type="protein sequence ID" value="OKH16330.1"/>
    <property type="molecule type" value="Genomic_DNA"/>
</dbReference>
<keyword evidence="1" id="KW-0966">Cell projection</keyword>
<keyword evidence="1" id="KW-0282">Flagellum</keyword>
<dbReference type="OrthoDB" id="510169at2"/>
<organism evidence="1 2">
    <name type="scientific">Fischerella major NIES-592</name>
    <dbReference type="NCBI Taxonomy" id="210994"/>
    <lineage>
        <taxon>Bacteria</taxon>
        <taxon>Bacillati</taxon>
        <taxon>Cyanobacteriota</taxon>
        <taxon>Cyanophyceae</taxon>
        <taxon>Nostocales</taxon>
        <taxon>Hapalosiphonaceae</taxon>
        <taxon>Fischerella</taxon>
    </lineage>
</organism>
<comment type="caution">
    <text evidence="1">The sequence shown here is derived from an EMBL/GenBank/DDBJ whole genome shotgun (WGS) entry which is preliminary data.</text>
</comment>
<protein>
    <submittedName>
        <fullName evidence="1">Flagellar assembly protein H</fullName>
    </submittedName>
</protein>
<dbReference type="PANTHER" id="PTHR34613">
    <property type="entry name" value="SLL0800 PROTEIN"/>
    <property type="match status" value="1"/>
</dbReference>
<keyword evidence="1" id="KW-0969">Cilium</keyword>
<dbReference type="PANTHER" id="PTHR34613:SF1">
    <property type="entry name" value="SLL6017 PROTEIN"/>
    <property type="match status" value="1"/>
</dbReference>
<name>A0A1U7H4V4_9CYAN</name>
<gene>
    <name evidence="1" type="ORF">NIES592_01405</name>
</gene>